<evidence type="ECO:0000259" key="5">
    <source>
        <dbReference type="PROSITE" id="PS51344"/>
    </source>
</evidence>
<keyword evidence="2" id="KW-0805">Transcription regulation</keyword>
<keyword evidence="7" id="KW-1185">Reference proteome</keyword>
<dbReference type="Proteomes" id="UP001419268">
    <property type="component" value="Unassembled WGS sequence"/>
</dbReference>
<feature type="compositionally biased region" description="Basic and acidic residues" evidence="4">
    <location>
        <begin position="374"/>
        <end position="383"/>
    </location>
</feature>
<organism evidence="6 7">
    <name type="scientific">Stephania cephalantha</name>
    <dbReference type="NCBI Taxonomy" id="152367"/>
    <lineage>
        <taxon>Eukaryota</taxon>
        <taxon>Viridiplantae</taxon>
        <taxon>Streptophyta</taxon>
        <taxon>Embryophyta</taxon>
        <taxon>Tracheophyta</taxon>
        <taxon>Spermatophyta</taxon>
        <taxon>Magnoliopsida</taxon>
        <taxon>Ranunculales</taxon>
        <taxon>Menispermaceae</taxon>
        <taxon>Menispermoideae</taxon>
        <taxon>Cissampelideae</taxon>
        <taxon>Stephania</taxon>
    </lineage>
</organism>
<feature type="region of interest" description="Disordered" evidence="4">
    <location>
        <begin position="433"/>
        <end position="514"/>
    </location>
</feature>
<feature type="region of interest" description="Disordered" evidence="4">
    <location>
        <begin position="374"/>
        <end position="412"/>
    </location>
</feature>
<feature type="region of interest" description="Disordered" evidence="4">
    <location>
        <begin position="537"/>
        <end position="568"/>
    </location>
</feature>
<name>A0AAP0F5E1_9MAGN</name>
<feature type="compositionally biased region" description="Polar residues" evidence="4">
    <location>
        <begin position="444"/>
        <end position="456"/>
    </location>
</feature>
<feature type="domain" description="HTH TFE/IIEalpha-type" evidence="5">
    <location>
        <begin position="4"/>
        <end position="136"/>
    </location>
</feature>
<evidence type="ECO:0000256" key="4">
    <source>
        <dbReference type="SAM" id="MobiDB-lite"/>
    </source>
</evidence>
<reference evidence="6 7" key="1">
    <citation type="submission" date="2024-01" db="EMBL/GenBank/DDBJ databases">
        <title>Genome assemblies of Stephania.</title>
        <authorList>
            <person name="Yang L."/>
        </authorList>
    </citation>
    <scope>NUCLEOTIDE SEQUENCE [LARGE SCALE GENOMIC DNA]</scope>
    <source>
        <strain evidence="6">JXDWG</strain>
        <tissue evidence="6">Leaf</tissue>
    </source>
</reference>
<dbReference type="Gene3D" id="3.30.40.10">
    <property type="entry name" value="Zinc/RING finger domain, C3HC4 (zinc finger)"/>
    <property type="match status" value="1"/>
</dbReference>
<dbReference type="EMBL" id="JBBNAG010000009">
    <property type="protein sequence ID" value="KAK9105591.1"/>
    <property type="molecule type" value="Genomic_DNA"/>
</dbReference>
<dbReference type="InterPro" id="IPR024550">
    <property type="entry name" value="TFIIEa/SarR/Rpc3_HTH_dom"/>
</dbReference>
<evidence type="ECO:0000256" key="3">
    <source>
        <dbReference type="ARBA" id="ARBA00023163"/>
    </source>
</evidence>
<sequence>MESFNRLVKLAARAFYDDVTTKGDNQPKTGRSDNRGMAVVVLDALTRRQWVREEDLAKDLKLHSKQLRRTLRYFEEEKLVTRDHRKETAKGARIFSAAVAATGDGQSSGKDGEEKLKLHTHSYCCLDYAQANEIFDVVRYRLHRMRKKLKDELENRNTVQEYVCPNCNRRYTAFDALQLISPDDESFRCESCRAELVAESDKRAAEEMGDNDDNARRRRREKLKDMLQKMEEQRDEMGCREWKVEEEEKEMDLKSDLSWGRMQVQLKPLTDLLNRVKDLPVPEFGSLQAWEARANAAGRATNGDPSANDSSRSSQGQGYGGTPMPFLGETKVEVALSGVPVKDEDSKPDVSATTMKVLPPWMIKQGMNLTMEQRGEVKQELKTESGSTANQHDDKKSKVNDKDDGKSIQASQKKHLCDEYLKAYYAALLQRQQDQEEAAKRNQQESANTDNMSSEMPRQVGMKSKREDDDRDDGVEWEEAPTGNADKTYKMHDLNIEAEPEASGEDEDDIDWEEGGAIEVSSIYSYDLYFKDMARSKTGVSRQEVYGKSSRTEKATGTSDTRGGRKLQIVLYRKQKQKATEKKVARARSLRGDGVQDEASQVH</sequence>
<dbReference type="FunFam" id="3.30.40.10:FF:000269">
    <property type="entry name" value="Transcription initiation factor IIE subunit alpha"/>
    <property type="match status" value="1"/>
</dbReference>
<dbReference type="InterPro" id="IPR036390">
    <property type="entry name" value="WH_DNA-bd_sf"/>
</dbReference>
<feature type="compositionally biased region" description="Basic and acidic residues" evidence="4">
    <location>
        <begin position="391"/>
        <end position="406"/>
    </location>
</feature>
<keyword evidence="3" id="KW-0804">Transcription</keyword>
<evidence type="ECO:0000256" key="2">
    <source>
        <dbReference type="ARBA" id="ARBA00023015"/>
    </source>
</evidence>
<evidence type="ECO:0000256" key="1">
    <source>
        <dbReference type="ARBA" id="ARBA00008947"/>
    </source>
</evidence>
<dbReference type="GO" id="GO:0005673">
    <property type="term" value="C:transcription factor TFIIE complex"/>
    <property type="evidence" value="ECO:0007669"/>
    <property type="project" value="TreeGrafter"/>
</dbReference>
<evidence type="ECO:0000313" key="6">
    <source>
        <dbReference type="EMBL" id="KAK9105591.1"/>
    </source>
</evidence>
<dbReference type="InterPro" id="IPR017919">
    <property type="entry name" value="TFIIE/TFIIEa_HTH"/>
</dbReference>
<feature type="region of interest" description="Disordered" evidence="4">
    <location>
        <begin position="580"/>
        <end position="603"/>
    </location>
</feature>
<dbReference type="SMART" id="SM00531">
    <property type="entry name" value="TFIIE"/>
    <property type="match status" value="1"/>
</dbReference>
<feature type="region of interest" description="Disordered" evidence="4">
    <location>
        <begin position="295"/>
        <end position="326"/>
    </location>
</feature>
<comment type="caution">
    <text evidence="6">The sequence shown here is derived from an EMBL/GenBank/DDBJ whole genome shotgun (WGS) entry which is preliminary data.</text>
</comment>
<dbReference type="InterPro" id="IPR013083">
    <property type="entry name" value="Znf_RING/FYVE/PHD"/>
</dbReference>
<dbReference type="SUPFAM" id="SSF57783">
    <property type="entry name" value="Zinc beta-ribbon"/>
    <property type="match status" value="1"/>
</dbReference>
<dbReference type="AlphaFoldDB" id="A0AAP0F5E1"/>
<dbReference type="InterPro" id="IPR002853">
    <property type="entry name" value="TFIIE_asu"/>
</dbReference>
<feature type="compositionally biased region" description="Basic and acidic residues" evidence="4">
    <location>
        <begin position="433"/>
        <end position="443"/>
    </location>
</feature>
<gene>
    <name evidence="6" type="ORF">Scep_022435</name>
</gene>
<protein>
    <recommendedName>
        <fullName evidence="5">HTH TFE/IIEalpha-type domain-containing protein</fullName>
    </recommendedName>
</protein>
<dbReference type="GO" id="GO:0006367">
    <property type="term" value="P:transcription initiation at RNA polymerase II promoter"/>
    <property type="evidence" value="ECO:0007669"/>
    <property type="project" value="InterPro"/>
</dbReference>
<comment type="similarity">
    <text evidence="1">Belongs to the TFIIE alpha subunit family.</text>
</comment>
<dbReference type="PANTHER" id="PTHR13097">
    <property type="entry name" value="TRANSCRIPTION INITIATION FACTOR IIE, ALPHA SUBUNIT"/>
    <property type="match status" value="1"/>
</dbReference>
<dbReference type="InterPro" id="IPR039997">
    <property type="entry name" value="TFE"/>
</dbReference>
<feature type="compositionally biased region" description="Acidic residues" evidence="4">
    <location>
        <begin position="469"/>
        <end position="479"/>
    </location>
</feature>
<dbReference type="PROSITE" id="PS51344">
    <property type="entry name" value="HTH_TFE_IIE"/>
    <property type="match status" value="1"/>
</dbReference>
<dbReference type="PANTHER" id="PTHR13097:SF7">
    <property type="entry name" value="GENERAL TRANSCRIPTION FACTOR IIE SUBUNIT 1"/>
    <property type="match status" value="1"/>
</dbReference>
<evidence type="ECO:0000313" key="7">
    <source>
        <dbReference type="Proteomes" id="UP001419268"/>
    </source>
</evidence>
<accession>A0AAP0F5E1</accession>
<dbReference type="Pfam" id="PF02002">
    <property type="entry name" value="TFIIE_alpha"/>
    <property type="match status" value="1"/>
</dbReference>
<proteinExistence type="inferred from homology"/>
<dbReference type="SUPFAM" id="SSF46785">
    <property type="entry name" value="Winged helix' DNA-binding domain"/>
    <property type="match status" value="1"/>
</dbReference>
<feature type="compositionally biased region" description="Acidic residues" evidence="4">
    <location>
        <begin position="496"/>
        <end position="514"/>
    </location>
</feature>